<dbReference type="SUPFAM" id="SSF117125">
    <property type="entry name" value="Putative glucosidase YicI, C-terminal domain"/>
    <property type="match status" value="1"/>
</dbReference>
<dbReference type="EC" id="3.2.1.177" evidence="1"/>
<reference evidence="1 2" key="1">
    <citation type="submission" date="2023-07" db="EMBL/GenBank/DDBJ databases">
        <title>Sorghum-associated microbial communities from plants grown in Nebraska, USA.</title>
        <authorList>
            <person name="Schachtman D."/>
        </authorList>
    </citation>
    <scope>NUCLEOTIDE SEQUENCE [LARGE SCALE GENOMIC DNA]</scope>
    <source>
        <strain evidence="1 2">BE310</strain>
    </source>
</reference>
<keyword evidence="1" id="KW-0378">Hydrolase</keyword>
<keyword evidence="2" id="KW-1185">Reference proteome</keyword>
<accession>A0ABU1ZH11</accession>
<keyword evidence="1" id="KW-0326">Glycosidase</keyword>
<feature type="non-terminal residue" evidence="1">
    <location>
        <position position="1"/>
    </location>
</feature>
<evidence type="ECO:0000313" key="2">
    <source>
        <dbReference type="Proteomes" id="UP001180536"/>
    </source>
</evidence>
<gene>
    <name evidence="1" type="ORF">J2X16_004650</name>
</gene>
<dbReference type="Proteomes" id="UP001180536">
    <property type="component" value="Unassembled WGS sequence"/>
</dbReference>
<sequence length="117" mass="12680">EKKQGGRWHRETHGFLSMPLYAAPNSVIAWGAETERPDYDYARGTVLRVFELADGASAGFTVVGMDGTVAARGTVSRQGGQYTAQVTEGALRDWCIEVDGRRSAVLGEGKTLNCERS</sequence>
<proteinExistence type="predicted"/>
<evidence type="ECO:0000313" key="1">
    <source>
        <dbReference type="EMBL" id="MDR7299280.1"/>
    </source>
</evidence>
<dbReference type="EMBL" id="JAVDXQ010000008">
    <property type="protein sequence ID" value="MDR7299280.1"/>
    <property type="molecule type" value="Genomic_DNA"/>
</dbReference>
<protein>
    <submittedName>
        <fullName evidence="1">Alpha-D-xyloside xylohydrolase</fullName>
        <ecNumber evidence="1">3.2.1.177</ecNumber>
    </submittedName>
</protein>
<dbReference type="GO" id="GO:0061634">
    <property type="term" value="F:alpha-D-xyloside xylohydrolase"/>
    <property type="evidence" value="ECO:0007669"/>
    <property type="project" value="UniProtKB-EC"/>
</dbReference>
<dbReference type="Gene3D" id="2.60.40.1180">
    <property type="entry name" value="Golgi alpha-mannosidase II"/>
    <property type="match status" value="1"/>
</dbReference>
<dbReference type="InterPro" id="IPR013780">
    <property type="entry name" value="Glyco_hydro_b"/>
</dbReference>
<comment type="caution">
    <text evidence="1">The sequence shown here is derived from an EMBL/GenBank/DDBJ whole genome shotgun (WGS) entry which is preliminary data.</text>
</comment>
<organism evidence="1 2">
    <name type="scientific">Pelomonas aquatica</name>
    <dbReference type="NCBI Taxonomy" id="431058"/>
    <lineage>
        <taxon>Bacteria</taxon>
        <taxon>Pseudomonadati</taxon>
        <taxon>Pseudomonadota</taxon>
        <taxon>Betaproteobacteria</taxon>
        <taxon>Burkholderiales</taxon>
        <taxon>Sphaerotilaceae</taxon>
        <taxon>Roseateles</taxon>
    </lineage>
</organism>
<name>A0ABU1ZH11_9BURK</name>